<dbReference type="PANTHER" id="PTHR36922:SF1">
    <property type="entry name" value="DUF1993 DOMAIN-CONTAINING PROTEIN"/>
    <property type="match status" value="1"/>
</dbReference>
<organism evidence="1 2">
    <name type="scientific">Inquilinus ginsengisoli</name>
    <dbReference type="NCBI Taxonomy" id="363840"/>
    <lineage>
        <taxon>Bacteria</taxon>
        <taxon>Pseudomonadati</taxon>
        <taxon>Pseudomonadota</taxon>
        <taxon>Alphaproteobacteria</taxon>
        <taxon>Rhodospirillales</taxon>
        <taxon>Rhodospirillaceae</taxon>
        <taxon>Inquilinus</taxon>
    </lineage>
</organism>
<dbReference type="Proteomes" id="UP001262410">
    <property type="component" value="Unassembled WGS sequence"/>
</dbReference>
<dbReference type="RefSeq" id="WP_309796687.1">
    <property type="nucleotide sequence ID" value="NZ_JAVDPW010000007.1"/>
</dbReference>
<dbReference type="Pfam" id="PF09351">
    <property type="entry name" value="DUF1993"/>
    <property type="match status" value="1"/>
</dbReference>
<dbReference type="Gene3D" id="1.20.120.450">
    <property type="entry name" value="dinb family like domain"/>
    <property type="match status" value="1"/>
</dbReference>
<keyword evidence="2" id="KW-1185">Reference proteome</keyword>
<gene>
    <name evidence="1" type="ORF">E9232_003994</name>
</gene>
<dbReference type="EMBL" id="JAVDPW010000007">
    <property type="protein sequence ID" value="MDR6291460.1"/>
    <property type="molecule type" value="Genomic_DNA"/>
</dbReference>
<dbReference type="SUPFAM" id="SSF109854">
    <property type="entry name" value="DinB/YfiT-like putative metalloenzymes"/>
    <property type="match status" value="1"/>
</dbReference>
<comment type="caution">
    <text evidence="1">The sequence shown here is derived from an EMBL/GenBank/DDBJ whole genome shotgun (WGS) entry which is preliminary data.</text>
</comment>
<evidence type="ECO:0000313" key="1">
    <source>
        <dbReference type="EMBL" id="MDR6291460.1"/>
    </source>
</evidence>
<dbReference type="InterPro" id="IPR018531">
    <property type="entry name" value="DUF1993"/>
</dbReference>
<evidence type="ECO:0008006" key="3">
    <source>
        <dbReference type="Google" id="ProtNLM"/>
    </source>
</evidence>
<protein>
    <recommendedName>
        <fullName evidence="3">DUF1993 domain-containing protein</fullName>
    </recommendedName>
</protein>
<dbReference type="InterPro" id="IPR034660">
    <property type="entry name" value="DinB/YfiT-like"/>
</dbReference>
<accession>A0ABU1JS66</accession>
<proteinExistence type="predicted"/>
<sequence length="169" mass="18820">MYYQAITQCARTVENVETWLDKAEEHAAAKHLDVGVLMSGRLAPDMKPFIYQVQSACDYLKAAAAWLSGQKPPKHDDTEQTIDEVRARIRKTVAFVESVAETQYADAAEQRVSLSFAPAGKVLVGPNYLLQLTIPNVYFHVAMAYAVLRHYGVDVGKMDFLGPIDWVDA</sequence>
<name>A0ABU1JS66_9PROT</name>
<dbReference type="PANTHER" id="PTHR36922">
    <property type="entry name" value="BLL2446 PROTEIN"/>
    <property type="match status" value="1"/>
</dbReference>
<reference evidence="1 2" key="1">
    <citation type="submission" date="2023-07" db="EMBL/GenBank/DDBJ databases">
        <title>Sorghum-associated microbial communities from plants grown in Nebraska, USA.</title>
        <authorList>
            <person name="Schachtman D."/>
        </authorList>
    </citation>
    <scope>NUCLEOTIDE SEQUENCE [LARGE SCALE GENOMIC DNA]</scope>
    <source>
        <strain evidence="1 2">584</strain>
    </source>
</reference>
<evidence type="ECO:0000313" key="2">
    <source>
        <dbReference type="Proteomes" id="UP001262410"/>
    </source>
</evidence>